<protein>
    <submittedName>
        <fullName evidence="1">Uncharacterized protein</fullName>
    </submittedName>
</protein>
<evidence type="ECO:0000313" key="1">
    <source>
        <dbReference type="EMBL" id="MBX23801.1"/>
    </source>
</evidence>
<sequence>MFGFSFQLTAAQALPRYRRGYRTSAVKWIQKIVHHLLESYHVPCLATLIPL</sequence>
<accession>A0A2P2M0S7</accession>
<dbReference type="AlphaFoldDB" id="A0A2P2M0S7"/>
<reference evidence="1" key="1">
    <citation type="submission" date="2018-02" db="EMBL/GenBank/DDBJ databases">
        <title>Rhizophora mucronata_Transcriptome.</title>
        <authorList>
            <person name="Meera S.P."/>
            <person name="Sreeshan A."/>
            <person name="Augustine A."/>
        </authorList>
    </citation>
    <scope>NUCLEOTIDE SEQUENCE</scope>
    <source>
        <tissue evidence="1">Leaf</tissue>
    </source>
</reference>
<organism evidence="1">
    <name type="scientific">Rhizophora mucronata</name>
    <name type="common">Asiatic mangrove</name>
    <dbReference type="NCBI Taxonomy" id="61149"/>
    <lineage>
        <taxon>Eukaryota</taxon>
        <taxon>Viridiplantae</taxon>
        <taxon>Streptophyta</taxon>
        <taxon>Embryophyta</taxon>
        <taxon>Tracheophyta</taxon>
        <taxon>Spermatophyta</taxon>
        <taxon>Magnoliopsida</taxon>
        <taxon>eudicotyledons</taxon>
        <taxon>Gunneridae</taxon>
        <taxon>Pentapetalae</taxon>
        <taxon>rosids</taxon>
        <taxon>fabids</taxon>
        <taxon>Malpighiales</taxon>
        <taxon>Rhizophoraceae</taxon>
        <taxon>Rhizophora</taxon>
    </lineage>
</organism>
<name>A0A2P2M0S7_RHIMU</name>
<proteinExistence type="predicted"/>
<dbReference type="EMBL" id="GGEC01043317">
    <property type="protein sequence ID" value="MBX23801.1"/>
    <property type="molecule type" value="Transcribed_RNA"/>
</dbReference>